<gene>
    <name evidence="3" type="ordered locus">Emtol_0363</name>
</gene>
<feature type="transmembrane region" description="Helical" evidence="1">
    <location>
        <begin position="157"/>
        <end position="181"/>
    </location>
</feature>
<organism evidence="3 4">
    <name type="scientific">Emticicia oligotrophica (strain DSM 17448 / CIP 109782 / MTCC 6937 / GPTSA100-15)</name>
    <dbReference type="NCBI Taxonomy" id="929562"/>
    <lineage>
        <taxon>Bacteria</taxon>
        <taxon>Pseudomonadati</taxon>
        <taxon>Bacteroidota</taxon>
        <taxon>Cytophagia</taxon>
        <taxon>Cytophagales</taxon>
        <taxon>Leadbetterellaceae</taxon>
        <taxon>Emticicia</taxon>
    </lineage>
</organism>
<keyword evidence="1" id="KW-1133">Transmembrane helix</keyword>
<name>A0ABM5MX01_EMTOG</name>
<feature type="domain" description="Urease accessory protein UreH-like transmembrane" evidence="2">
    <location>
        <begin position="5"/>
        <end position="203"/>
    </location>
</feature>
<keyword evidence="1" id="KW-0472">Membrane</keyword>
<feature type="transmembrane region" description="Helical" evidence="1">
    <location>
        <begin position="75"/>
        <end position="93"/>
    </location>
</feature>
<feature type="transmembrane region" description="Helical" evidence="1">
    <location>
        <begin position="49"/>
        <end position="69"/>
    </location>
</feature>
<dbReference type="Proteomes" id="UP000002875">
    <property type="component" value="Chromosome"/>
</dbReference>
<accession>A0ABM5MX01</accession>
<evidence type="ECO:0000256" key="1">
    <source>
        <dbReference type="SAM" id="Phobius"/>
    </source>
</evidence>
<dbReference type="RefSeq" id="WP_015027221.1">
    <property type="nucleotide sequence ID" value="NC_018748.1"/>
</dbReference>
<keyword evidence="1" id="KW-0812">Transmembrane</keyword>
<dbReference type="PANTHER" id="PTHR42208:SF1">
    <property type="entry name" value="HEAVY METAL TRANSPORTER"/>
    <property type="match status" value="1"/>
</dbReference>
<sequence>MFYSAFIMGLVGSLHCVGMCGPIAMMLPADTSARWKFIFGRFLYNGGRLMTYAVLGIFVGFIGESTTYFVSQKTLSIVLGALILIGVFIPKSWQQKISLNHFVFRFTNKIKSGLSKLFKSHSFLTQFSFGVLNGLLPCGLVYAALSGAFLTETLTDGMFFMLLFGLGTLPMMLGISLGATWLRKTFALKLPKLIPITYSLLALWLIVRGLVISFPHIIKQNIDLSNIPFCH</sequence>
<feature type="transmembrane region" description="Helical" evidence="1">
    <location>
        <begin position="6"/>
        <end position="28"/>
    </location>
</feature>
<dbReference type="InterPro" id="IPR039447">
    <property type="entry name" value="UreH-like_TM_dom"/>
</dbReference>
<protein>
    <recommendedName>
        <fullName evidence="2">Urease accessory protein UreH-like transmembrane domain-containing protein</fullName>
    </recommendedName>
</protein>
<evidence type="ECO:0000313" key="3">
    <source>
        <dbReference type="EMBL" id="AFK01517.1"/>
    </source>
</evidence>
<dbReference type="PANTHER" id="PTHR42208">
    <property type="entry name" value="HEAVY METAL TRANSPORTER-RELATED"/>
    <property type="match status" value="1"/>
</dbReference>
<evidence type="ECO:0000259" key="2">
    <source>
        <dbReference type="Pfam" id="PF13386"/>
    </source>
</evidence>
<evidence type="ECO:0000313" key="4">
    <source>
        <dbReference type="Proteomes" id="UP000002875"/>
    </source>
</evidence>
<dbReference type="Pfam" id="PF13386">
    <property type="entry name" value="DsbD_2"/>
    <property type="match status" value="1"/>
</dbReference>
<keyword evidence="4" id="KW-1185">Reference proteome</keyword>
<feature type="transmembrane region" description="Helical" evidence="1">
    <location>
        <begin position="123"/>
        <end position="145"/>
    </location>
</feature>
<dbReference type="EMBL" id="CP002961">
    <property type="protein sequence ID" value="AFK01517.1"/>
    <property type="molecule type" value="Genomic_DNA"/>
</dbReference>
<proteinExistence type="predicted"/>
<reference evidence="3 4" key="1">
    <citation type="submission" date="2011-07" db="EMBL/GenBank/DDBJ databases">
        <title>The complete genome of chromosome of Emticicia oligotrophica DSM 17448.</title>
        <authorList>
            <consortium name="US DOE Joint Genome Institute (JGI-PGF)"/>
            <person name="Lucas S."/>
            <person name="Han J."/>
            <person name="Lapidus A."/>
            <person name="Bruce D."/>
            <person name="Goodwin L."/>
            <person name="Pitluck S."/>
            <person name="Peters L."/>
            <person name="Kyrpides N."/>
            <person name="Mavromatis K."/>
            <person name="Ivanova N."/>
            <person name="Ovchinnikova G."/>
            <person name="Teshima H."/>
            <person name="Detter J.C."/>
            <person name="Tapia R."/>
            <person name="Han C."/>
            <person name="Land M."/>
            <person name="Hauser L."/>
            <person name="Markowitz V."/>
            <person name="Cheng J.-F."/>
            <person name="Hugenholtz P."/>
            <person name="Woyke T."/>
            <person name="Wu D."/>
            <person name="Tindall B."/>
            <person name="Pomrenke H."/>
            <person name="Brambilla E."/>
            <person name="Klenk H.-P."/>
            <person name="Eisen J.A."/>
        </authorList>
    </citation>
    <scope>NUCLEOTIDE SEQUENCE [LARGE SCALE GENOMIC DNA]</scope>
    <source>
        <strain evidence="3 4">DSM 17448</strain>
    </source>
</reference>
<feature type="transmembrane region" description="Helical" evidence="1">
    <location>
        <begin position="193"/>
        <end position="218"/>
    </location>
</feature>